<dbReference type="EMBL" id="AP028915">
    <property type="protein sequence ID" value="BES96253.1"/>
    <property type="molecule type" value="Genomic_DNA"/>
</dbReference>
<evidence type="ECO:0000313" key="2">
    <source>
        <dbReference type="EMBL" id="BES96253.1"/>
    </source>
</evidence>
<reference evidence="2 3" key="1">
    <citation type="submission" date="2023-09" db="EMBL/GenBank/DDBJ databases">
        <title>Nesidiocoris tenuis whole genome shotgun sequence.</title>
        <authorList>
            <person name="Shibata T."/>
            <person name="Shimoda M."/>
            <person name="Kobayashi T."/>
            <person name="Uehara T."/>
        </authorList>
    </citation>
    <scope>NUCLEOTIDE SEQUENCE [LARGE SCALE GENOMIC DNA]</scope>
    <source>
        <strain evidence="2 3">Japan</strain>
    </source>
</reference>
<dbReference type="Proteomes" id="UP001307889">
    <property type="component" value="Chromosome 7"/>
</dbReference>
<name>A0ABN7AVQ0_9HEMI</name>
<evidence type="ECO:0000313" key="3">
    <source>
        <dbReference type="Proteomes" id="UP001307889"/>
    </source>
</evidence>
<proteinExistence type="predicted"/>
<gene>
    <name evidence="2" type="ORF">NTJ_09062</name>
</gene>
<evidence type="ECO:0000256" key="1">
    <source>
        <dbReference type="SAM" id="MobiDB-lite"/>
    </source>
</evidence>
<keyword evidence="3" id="KW-1185">Reference proteome</keyword>
<sequence length="76" mass="8686">MGRTRRAVAAERRRVHRPGTVWYRDLPQGQPKIPPHSSRHRRGSNLPQSFPFASFGSHVGPRLTAGRLCECPIEDW</sequence>
<protein>
    <submittedName>
        <fullName evidence="2">Uncharacterized protein</fullName>
    </submittedName>
</protein>
<feature type="region of interest" description="Disordered" evidence="1">
    <location>
        <begin position="22"/>
        <end position="49"/>
    </location>
</feature>
<organism evidence="2 3">
    <name type="scientific">Nesidiocoris tenuis</name>
    <dbReference type="NCBI Taxonomy" id="355587"/>
    <lineage>
        <taxon>Eukaryota</taxon>
        <taxon>Metazoa</taxon>
        <taxon>Ecdysozoa</taxon>
        <taxon>Arthropoda</taxon>
        <taxon>Hexapoda</taxon>
        <taxon>Insecta</taxon>
        <taxon>Pterygota</taxon>
        <taxon>Neoptera</taxon>
        <taxon>Paraneoptera</taxon>
        <taxon>Hemiptera</taxon>
        <taxon>Heteroptera</taxon>
        <taxon>Panheteroptera</taxon>
        <taxon>Cimicomorpha</taxon>
        <taxon>Miridae</taxon>
        <taxon>Dicyphina</taxon>
        <taxon>Nesidiocoris</taxon>
    </lineage>
</organism>
<accession>A0ABN7AVQ0</accession>